<evidence type="ECO:0000313" key="1">
    <source>
        <dbReference type="EMBL" id="KAI3724889.1"/>
    </source>
</evidence>
<evidence type="ECO:0000313" key="2">
    <source>
        <dbReference type="Proteomes" id="UP001056120"/>
    </source>
</evidence>
<organism evidence="1 2">
    <name type="scientific">Smallanthus sonchifolius</name>
    <dbReference type="NCBI Taxonomy" id="185202"/>
    <lineage>
        <taxon>Eukaryota</taxon>
        <taxon>Viridiplantae</taxon>
        <taxon>Streptophyta</taxon>
        <taxon>Embryophyta</taxon>
        <taxon>Tracheophyta</taxon>
        <taxon>Spermatophyta</taxon>
        <taxon>Magnoliopsida</taxon>
        <taxon>eudicotyledons</taxon>
        <taxon>Gunneridae</taxon>
        <taxon>Pentapetalae</taxon>
        <taxon>asterids</taxon>
        <taxon>campanulids</taxon>
        <taxon>Asterales</taxon>
        <taxon>Asteraceae</taxon>
        <taxon>Asteroideae</taxon>
        <taxon>Heliantheae alliance</taxon>
        <taxon>Millerieae</taxon>
        <taxon>Smallanthus</taxon>
    </lineage>
</organism>
<comment type="caution">
    <text evidence="1">The sequence shown here is derived from an EMBL/GenBank/DDBJ whole genome shotgun (WGS) entry which is preliminary data.</text>
</comment>
<protein>
    <submittedName>
        <fullName evidence="1">Uncharacterized protein</fullName>
    </submittedName>
</protein>
<keyword evidence="2" id="KW-1185">Reference proteome</keyword>
<name>A0ACB9BSC4_9ASTR</name>
<reference evidence="2" key="1">
    <citation type="journal article" date="2022" name="Mol. Ecol. Resour.">
        <title>The genomes of chicory, endive, great burdock and yacon provide insights into Asteraceae palaeo-polyploidization history and plant inulin production.</title>
        <authorList>
            <person name="Fan W."/>
            <person name="Wang S."/>
            <person name="Wang H."/>
            <person name="Wang A."/>
            <person name="Jiang F."/>
            <person name="Liu H."/>
            <person name="Zhao H."/>
            <person name="Xu D."/>
            <person name="Zhang Y."/>
        </authorList>
    </citation>
    <scope>NUCLEOTIDE SEQUENCE [LARGE SCALE GENOMIC DNA]</scope>
    <source>
        <strain evidence="2">cv. Yunnan</strain>
    </source>
</reference>
<sequence>MCVILMANKSVVMKGYDRNQPGGGFLASLYEHLLPQARKDLQEALEKWIELGFYSKNYMAMVMPDSGGDGDGDGGVRRIGILLSERDNNRRRTLLSPSVSSAIKNHTQMDLQASMRLLAWDECYAELRPFVMKKMKQKILLQRIFFFVEGFPRVTDQENEDDVGRWRNALKEAADLAGMELKNTFNGHEAKFIQQIVQYISPKLHFINPRVDGKLVGMETRVKCILSSLETGSDDIQLIGIKGIGGGGKTTLARAVFDHVSIWFEGKRFVENVREVSKNSLYGLKELQKQVLKEVLNDKSIDVPSVDDGKDMIKKMMCSRKVLIVLDDVDDIEQLEALVGEPNWFKPGSIIIITTRDAQVLAANGVNIIHDVNLLTNEEAICLFSRYAFKREIPNQGYEELSKKVVKYAAGLPLTIKVLGSHLCGRSEREWVDAIERLKTIPLEKTFKRLEISYDGLENDQKEIFLDVVCLLKGMEKKKAIRILESCGFNAEIGLRVLEQKSLITISDDDEKELGMHDGIEEMGQNIVRLLHPKEPSKHSRLWIIKEIEDILVNELGTEATRSIQLSITNLCASTIMKGLTKMTELRFLYVNTYSECSLDEVGQYLPDALQYLY</sequence>
<gene>
    <name evidence="1" type="ORF">L1987_64657</name>
</gene>
<proteinExistence type="predicted"/>
<reference evidence="1 2" key="2">
    <citation type="journal article" date="2022" name="Mol. Ecol. Resour.">
        <title>The genomes of chicory, endive, great burdock and yacon provide insights into Asteraceae paleo-polyploidization history and plant inulin production.</title>
        <authorList>
            <person name="Fan W."/>
            <person name="Wang S."/>
            <person name="Wang H."/>
            <person name="Wang A."/>
            <person name="Jiang F."/>
            <person name="Liu H."/>
            <person name="Zhao H."/>
            <person name="Xu D."/>
            <person name="Zhang Y."/>
        </authorList>
    </citation>
    <scope>NUCLEOTIDE SEQUENCE [LARGE SCALE GENOMIC DNA]</scope>
    <source>
        <strain evidence="2">cv. Yunnan</strain>
        <tissue evidence="1">Leaves</tissue>
    </source>
</reference>
<dbReference type="EMBL" id="CM042039">
    <property type="protein sequence ID" value="KAI3724889.1"/>
    <property type="molecule type" value="Genomic_DNA"/>
</dbReference>
<dbReference type="Proteomes" id="UP001056120">
    <property type="component" value="Linkage Group LG22"/>
</dbReference>
<accession>A0ACB9BSC4</accession>